<protein>
    <submittedName>
        <fullName evidence="2">Uncharacterized protein</fullName>
    </submittedName>
</protein>
<keyword evidence="3" id="KW-1185">Reference proteome</keyword>
<name>A0A4Y2I2J0_ARAVE</name>
<gene>
    <name evidence="2" type="ORF">AVEN_28690_1</name>
</gene>
<evidence type="ECO:0000313" key="2">
    <source>
        <dbReference type="EMBL" id="GBM71913.1"/>
    </source>
</evidence>
<feature type="region of interest" description="Disordered" evidence="1">
    <location>
        <begin position="1"/>
        <end position="26"/>
    </location>
</feature>
<evidence type="ECO:0000313" key="3">
    <source>
        <dbReference type="Proteomes" id="UP000499080"/>
    </source>
</evidence>
<proteinExistence type="predicted"/>
<dbReference type="AlphaFoldDB" id="A0A4Y2I2J0"/>
<sequence>MEEVRAVFENDSSTTTSPIEDFPNTTASKDILEVISPLTSSSNKDSKRKKSVQVKRSKLITPRTFKEDLKMEAKMELKSEEEESEGGEETHCIICAETFEEDCWIQCRICEGWAHEN</sequence>
<feature type="compositionally biased region" description="Polar residues" evidence="1">
    <location>
        <begin position="10"/>
        <end position="26"/>
    </location>
</feature>
<dbReference type="Proteomes" id="UP000499080">
    <property type="component" value="Unassembled WGS sequence"/>
</dbReference>
<dbReference type="InterPro" id="IPR011011">
    <property type="entry name" value="Znf_FYVE_PHD"/>
</dbReference>
<dbReference type="SUPFAM" id="SSF57903">
    <property type="entry name" value="FYVE/PHD zinc finger"/>
    <property type="match status" value="1"/>
</dbReference>
<dbReference type="EMBL" id="BGPR01002343">
    <property type="protein sequence ID" value="GBM71913.1"/>
    <property type="molecule type" value="Genomic_DNA"/>
</dbReference>
<accession>A0A4Y2I2J0</accession>
<reference evidence="2 3" key="1">
    <citation type="journal article" date="2019" name="Sci. Rep.">
        <title>Orb-weaving spider Araneus ventricosus genome elucidates the spidroin gene catalogue.</title>
        <authorList>
            <person name="Kono N."/>
            <person name="Nakamura H."/>
            <person name="Ohtoshi R."/>
            <person name="Moran D.A.P."/>
            <person name="Shinohara A."/>
            <person name="Yoshida Y."/>
            <person name="Fujiwara M."/>
            <person name="Mori M."/>
            <person name="Tomita M."/>
            <person name="Arakawa K."/>
        </authorList>
    </citation>
    <scope>NUCLEOTIDE SEQUENCE [LARGE SCALE GENOMIC DNA]</scope>
</reference>
<evidence type="ECO:0000256" key="1">
    <source>
        <dbReference type="SAM" id="MobiDB-lite"/>
    </source>
</evidence>
<organism evidence="2 3">
    <name type="scientific">Araneus ventricosus</name>
    <name type="common">Orbweaver spider</name>
    <name type="synonym">Epeira ventricosa</name>
    <dbReference type="NCBI Taxonomy" id="182803"/>
    <lineage>
        <taxon>Eukaryota</taxon>
        <taxon>Metazoa</taxon>
        <taxon>Ecdysozoa</taxon>
        <taxon>Arthropoda</taxon>
        <taxon>Chelicerata</taxon>
        <taxon>Arachnida</taxon>
        <taxon>Araneae</taxon>
        <taxon>Araneomorphae</taxon>
        <taxon>Entelegynae</taxon>
        <taxon>Araneoidea</taxon>
        <taxon>Araneidae</taxon>
        <taxon>Araneus</taxon>
    </lineage>
</organism>
<comment type="caution">
    <text evidence="2">The sequence shown here is derived from an EMBL/GenBank/DDBJ whole genome shotgun (WGS) entry which is preliminary data.</text>
</comment>